<feature type="signal peptide" evidence="2">
    <location>
        <begin position="1"/>
        <end position="45"/>
    </location>
</feature>
<dbReference type="GO" id="GO:0030246">
    <property type="term" value="F:carbohydrate binding"/>
    <property type="evidence" value="ECO:0007669"/>
    <property type="project" value="InterPro"/>
</dbReference>
<feature type="chain" id="PRO_5012643282" description="CBM6 domain-containing protein" evidence="2">
    <location>
        <begin position="46"/>
        <end position="976"/>
    </location>
</feature>
<dbReference type="Gene3D" id="3.20.20.80">
    <property type="entry name" value="Glycosidases"/>
    <property type="match status" value="1"/>
</dbReference>
<evidence type="ECO:0000259" key="3">
    <source>
        <dbReference type="PROSITE" id="PS51175"/>
    </source>
</evidence>
<name>A0A1X7PF21_9MICO</name>
<organism evidence="4 5">
    <name type="scientific">Rathayibacter oskolensis</name>
    <dbReference type="NCBI Taxonomy" id="1891671"/>
    <lineage>
        <taxon>Bacteria</taxon>
        <taxon>Bacillati</taxon>
        <taxon>Actinomycetota</taxon>
        <taxon>Actinomycetes</taxon>
        <taxon>Micrococcales</taxon>
        <taxon>Microbacteriaceae</taxon>
        <taxon>Rathayibacter</taxon>
    </lineage>
</organism>
<evidence type="ECO:0000313" key="5">
    <source>
        <dbReference type="Proteomes" id="UP000193711"/>
    </source>
</evidence>
<evidence type="ECO:0000256" key="1">
    <source>
        <dbReference type="SAM" id="MobiDB-lite"/>
    </source>
</evidence>
<dbReference type="InterPro" id="IPR008979">
    <property type="entry name" value="Galactose-bd-like_sf"/>
</dbReference>
<dbReference type="AlphaFoldDB" id="A0A1X7PF21"/>
<keyword evidence="5" id="KW-1185">Reference proteome</keyword>
<dbReference type="PROSITE" id="PS51175">
    <property type="entry name" value="CBM6"/>
    <property type="match status" value="2"/>
</dbReference>
<dbReference type="Gene3D" id="2.60.120.260">
    <property type="entry name" value="Galactose-binding domain-like"/>
    <property type="match status" value="3"/>
</dbReference>
<proteinExistence type="predicted"/>
<evidence type="ECO:0000313" key="4">
    <source>
        <dbReference type="EMBL" id="SMH49031.1"/>
    </source>
</evidence>
<feature type="region of interest" description="Disordered" evidence="1">
    <location>
        <begin position="80"/>
        <end position="105"/>
    </location>
</feature>
<reference evidence="5" key="1">
    <citation type="submission" date="2017-04" db="EMBL/GenBank/DDBJ databases">
        <authorList>
            <person name="Varghese N."/>
            <person name="Submissions S."/>
        </authorList>
    </citation>
    <scope>NUCLEOTIDE SEQUENCE [LARGE SCALE GENOMIC DNA]</scope>
    <source>
        <strain evidence="5">VKM Ac-2121</strain>
    </source>
</reference>
<dbReference type="STRING" id="1891671.SAMN06295885_3194"/>
<dbReference type="SUPFAM" id="SSF49785">
    <property type="entry name" value="Galactose-binding domain-like"/>
    <property type="match status" value="2"/>
</dbReference>
<dbReference type="RefSeq" id="WP_085477601.1">
    <property type="nucleotide sequence ID" value="NZ_FXBM01000003.1"/>
</dbReference>
<gene>
    <name evidence="4" type="ORF">SAMN06295885_3194</name>
</gene>
<accession>A0A1X7PF21</accession>
<dbReference type="InterPro" id="IPR005084">
    <property type="entry name" value="CBM6"/>
</dbReference>
<dbReference type="SUPFAM" id="SSF51445">
    <property type="entry name" value="(Trans)glycosidases"/>
    <property type="match status" value="1"/>
</dbReference>
<sequence>MPFPRFRASQQGRLPGRSRLGRPLALATTVALIATGAGLASPAFAADEDLITVDFASSTGTFRGGASGMLYGLSDDGVPTDAITEGAHPTNVTQKAPHGAQHPNGDPLEIEDQFFESGGQYIMTNIQDYYPDWAYNGGKRPTDFTTYLDIVRTVVTSIKTESDHPEKYIFTPFNEPDGGNWYADWGAMKDTYLADWKAVYQTIKSVYPEARIAGMGDTRWQPQRTRDILAYAKANNVLPDMFTWHELGIDNLATFRSHFDEYRQIERDLGIPTLPVNITEYAMRRDMSVPGQIVQWLAMFEDKKVDAQTAYWTFAGNLNDNMAKNNDANGAWWMLKWYADMSGNTVALTPPSLNVADTVQGIATVDTAKKEAEVVFGGGSKNVHLDLANLPTSVFGSTVDVQVREAEWTGQEGAAQSPKVVASQRVTLGSGAIDITVPNDDRLSAYQLVVTPAQAAQPVVDGTWSTSIEAENTTLANVTAYNQPMSDAWSFAASGQRDVGSTNRANSSLTWNVTVPENGTYRLGVTAGVNGTNIGPGRHALFVDGTSAGLIEYEAGFGWTYRGRAEKLLDLTAGAHQLSIRMSSDGTTLLPGSDISLDKFDLTRVSGSETVSYPANLARLDGATAQYGTAAPAGSVALSSSSTATFYVSARDAGYYDLKADYTTPGAAALKLAVNDRPVFGLSADKQGTWTSTARVHLAKGISEITVGSSAALNLAGLTTVRAADGDSRTVRIEAEDSSKVTLRGGASVSSVAQPTNVSGTQVGYLGGNASSTMEVSRPANTGAGAYDLDVRYSNAEKNTGHEYNADIITRFLDISEAGGATSRGAFRHNYSWKGYWTHTIPLDLTTSTGNLTLGNATKAAPNVDWIALSPLVTATSNVQTAQPSLKVTAKATPRCIAGKVTLTTVATNGDSIPVDITTTSAWGSKSAKSVTPGQSTTTAQTTRATSIAAGTVTVTSGAPSNRTGTITAAYPALTC</sequence>
<protein>
    <recommendedName>
        <fullName evidence="3">CBM6 domain-containing protein</fullName>
    </recommendedName>
</protein>
<keyword evidence="2" id="KW-0732">Signal</keyword>
<feature type="domain" description="CBM6" evidence="3">
    <location>
        <begin position="731"/>
        <end position="870"/>
    </location>
</feature>
<dbReference type="InterPro" id="IPR017853">
    <property type="entry name" value="GH"/>
</dbReference>
<evidence type="ECO:0000256" key="2">
    <source>
        <dbReference type="SAM" id="SignalP"/>
    </source>
</evidence>
<dbReference type="Proteomes" id="UP000193711">
    <property type="component" value="Unassembled WGS sequence"/>
</dbReference>
<feature type="domain" description="CBM6" evidence="3">
    <location>
        <begin position="466"/>
        <end position="603"/>
    </location>
</feature>
<dbReference type="EMBL" id="FXBM01000003">
    <property type="protein sequence ID" value="SMH49031.1"/>
    <property type="molecule type" value="Genomic_DNA"/>
</dbReference>